<reference evidence="2" key="1">
    <citation type="submission" date="2012-11" db="EMBL/GenBank/DDBJ databases">
        <authorList>
            <person name="Lucero-Rivera Y.E."/>
            <person name="Tovar-Ramirez D."/>
        </authorList>
    </citation>
    <scope>NUCLEOTIDE SEQUENCE</scope>
    <source>
        <tissue evidence="2">Salivary gland</tissue>
    </source>
</reference>
<evidence type="ECO:0000313" key="2">
    <source>
        <dbReference type="EMBL" id="JAA56063.1"/>
    </source>
</evidence>
<accession>L7LYX5</accession>
<proteinExistence type="evidence at transcript level"/>
<organism evidence="2">
    <name type="scientific">Rhipicephalus pulchellus</name>
    <name type="common">Yellow backed tick</name>
    <name type="synonym">Dermacentor pulchellus</name>
    <dbReference type="NCBI Taxonomy" id="72859"/>
    <lineage>
        <taxon>Eukaryota</taxon>
        <taxon>Metazoa</taxon>
        <taxon>Ecdysozoa</taxon>
        <taxon>Arthropoda</taxon>
        <taxon>Chelicerata</taxon>
        <taxon>Arachnida</taxon>
        <taxon>Acari</taxon>
        <taxon>Parasitiformes</taxon>
        <taxon>Ixodida</taxon>
        <taxon>Ixodoidea</taxon>
        <taxon>Ixodidae</taxon>
        <taxon>Rhipicephalinae</taxon>
        <taxon>Rhipicephalus</taxon>
        <taxon>Rhipicephalus</taxon>
    </lineage>
</organism>
<dbReference type="EMBL" id="GACK01008971">
    <property type="protein sequence ID" value="JAA56063.1"/>
    <property type="molecule type" value="mRNA"/>
</dbReference>
<dbReference type="AlphaFoldDB" id="L7LYX5"/>
<feature type="transmembrane region" description="Helical" evidence="1">
    <location>
        <begin position="12"/>
        <end position="31"/>
    </location>
</feature>
<keyword evidence="1" id="KW-1133">Transmembrane helix</keyword>
<evidence type="ECO:0000256" key="1">
    <source>
        <dbReference type="SAM" id="Phobius"/>
    </source>
</evidence>
<reference evidence="2" key="2">
    <citation type="journal article" date="2015" name="J. Proteomics">
        <title>Sexual differences in the sialomes of the zebra tick, Rhipicephalus pulchellus.</title>
        <authorList>
            <person name="Tan A.W."/>
            <person name="Francischetti I.M."/>
            <person name="Slovak M."/>
            <person name="Kini R.M."/>
            <person name="Ribeiro J.M."/>
        </authorList>
    </citation>
    <scope>NUCLEOTIDE SEQUENCE</scope>
    <source>
        <tissue evidence="2">Salivary gland</tissue>
    </source>
</reference>
<sequence>MLPLIPWCLSGRSFSLVLFIVSLHIFAAFTVHTVHIDAALSIDEAQESDDSRDICIVHKFAQLHDASYCYVNFVWWGEFCEYSVHFVAN</sequence>
<keyword evidence="1" id="KW-0812">Transmembrane</keyword>
<protein>
    <submittedName>
        <fullName evidence="2">Uncharacterized protein</fullName>
    </submittedName>
</protein>
<name>L7LYX5_RHIPC</name>
<keyword evidence="1" id="KW-0472">Membrane</keyword>